<evidence type="ECO:0000313" key="3">
    <source>
        <dbReference type="EMBL" id="KAK9708874.1"/>
    </source>
</evidence>
<evidence type="ECO:0000313" key="4">
    <source>
        <dbReference type="Proteomes" id="UP001458880"/>
    </source>
</evidence>
<accession>A0AAW1JX70</accession>
<sequence>MTILMFAIGMLGMNVLVDLPRPMTHYHEGELSGMDVIYDIGGWPIHPQTGERIRPLSRKTEFCMNVVFFLTYPFLMLITACSFCCYKTYDEEEVDNQEYENVNTVVFSECPRSQVKECKDKSKLCRGSCVQRDIYKDEDSAEEADTKNGIAVF</sequence>
<keyword evidence="2" id="KW-0732">Signal</keyword>
<evidence type="ECO:0000256" key="2">
    <source>
        <dbReference type="SAM" id="SignalP"/>
    </source>
</evidence>
<organism evidence="3 4">
    <name type="scientific">Popillia japonica</name>
    <name type="common">Japanese beetle</name>
    <dbReference type="NCBI Taxonomy" id="7064"/>
    <lineage>
        <taxon>Eukaryota</taxon>
        <taxon>Metazoa</taxon>
        <taxon>Ecdysozoa</taxon>
        <taxon>Arthropoda</taxon>
        <taxon>Hexapoda</taxon>
        <taxon>Insecta</taxon>
        <taxon>Pterygota</taxon>
        <taxon>Neoptera</taxon>
        <taxon>Endopterygota</taxon>
        <taxon>Coleoptera</taxon>
        <taxon>Polyphaga</taxon>
        <taxon>Scarabaeiformia</taxon>
        <taxon>Scarabaeidae</taxon>
        <taxon>Rutelinae</taxon>
        <taxon>Popillia</taxon>
    </lineage>
</organism>
<keyword evidence="1" id="KW-1133">Transmembrane helix</keyword>
<reference evidence="3 4" key="1">
    <citation type="journal article" date="2024" name="BMC Genomics">
        <title>De novo assembly and annotation of Popillia japonica's genome with initial clues to its potential as an invasive pest.</title>
        <authorList>
            <person name="Cucini C."/>
            <person name="Boschi S."/>
            <person name="Funari R."/>
            <person name="Cardaioli E."/>
            <person name="Iannotti N."/>
            <person name="Marturano G."/>
            <person name="Paoli F."/>
            <person name="Bruttini M."/>
            <person name="Carapelli A."/>
            <person name="Frati F."/>
            <person name="Nardi F."/>
        </authorList>
    </citation>
    <scope>NUCLEOTIDE SEQUENCE [LARGE SCALE GENOMIC DNA]</scope>
    <source>
        <strain evidence="3">DMR45628</strain>
    </source>
</reference>
<protein>
    <submittedName>
        <fullName evidence="3">Uncharacterized protein</fullName>
    </submittedName>
</protein>
<dbReference type="Proteomes" id="UP001458880">
    <property type="component" value="Unassembled WGS sequence"/>
</dbReference>
<proteinExistence type="predicted"/>
<feature type="chain" id="PRO_5043889607" evidence="2">
    <location>
        <begin position="18"/>
        <end position="153"/>
    </location>
</feature>
<dbReference type="EMBL" id="JASPKY010000320">
    <property type="protein sequence ID" value="KAK9708874.1"/>
    <property type="molecule type" value="Genomic_DNA"/>
</dbReference>
<keyword evidence="1" id="KW-0472">Membrane</keyword>
<feature type="transmembrane region" description="Helical" evidence="1">
    <location>
        <begin position="62"/>
        <end position="80"/>
    </location>
</feature>
<feature type="signal peptide" evidence="2">
    <location>
        <begin position="1"/>
        <end position="17"/>
    </location>
</feature>
<keyword evidence="1" id="KW-0812">Transmembrane</keyword>
<comment type="caution">
    <text evidence="3">The sequence shown here is derived from an EMBL/GenBank/DDBJ whole genome shotgun (WGS) entry which is preliminary data.</text>
</comment>
<name>A0AAW1JX70_POPJA</name>
<evidence type="ECO:0000256" key="1">
    <source>
        <dbReference type="SAM" id="Phobius"/>
    </source>
</evidence>
<keyword evidence="4" id="KW-1185">Reference proteome</keyword>
<dbReference type="AlphaFoldDB" id="A0AAW1JX70"/>
<gene>
    <name evidence="3" type="ORF">QE152_g26961</name>
</gene>